<keyword evidence="1" id="KW-0472">Membrane</keyword>
<accession>A0ABQ6JTA4</accession>
<dbReference type="Proteomes" id="UP001157069">
    <property type="component" value="Unassembled WGS sequence"/>
</dbReference>
<dbReference type="EMBL" id="BSVA01000001">
    <property type="protein sequence ID" value="GMA91528.1"/>
    <property type="molecule type" value="Genomic_DNA"/>
</dbReference>
<evidence type="ECO:0000313" key="3">
    <source>
        <dbReference type="Proteomes" id="UP001157069"/>
    </source>
</evidence>
<reference evidence="3" key="1">
    <citation type="journal article" date="2019" name="Int. J. Syst. Evol. Microbiol.">
        <title>The Global Catalogue of Microorganisms (GCM) 10K type strain sequencing project: providing services to taxonomists for standard genome sequencing and annotation.</title>
        <authorList>
            <consortium name="The Broad Institute Genomics Platform"/>
            <consortium name="The Broad Institute Genome Sequencing Center for Infectious Disease"/>
            <person name="Wu L."/>
            <person name="Ma J."/>
        </authorList>
    </citation>
    <scope>NUCLEOTIDE SEQUENCE [LARGE SCALE GENOMIC DNA]</scope>
    <source>
        <strain evidence="3">NBRC 108755</strain>
    </source>
</reference>
<organism evidence="2 3">
    <name type="scientific">Homoserinibacter gongjuensis</name>
    <dbReference type="NCBI Taxonomy" id="1162968"/>
    <lineage>
        <taxon>Bacteria</taxon>
        <taxon>Bacillati</taxon>
        <taxon>Actinomycetota</taxon>
        <taxon>Actinomycetes</taxon>
        <taxon>Micrococcales</taxon>
        <taxon>Microbacteriaceae</taxon>
        <taxon>Homoserinibacter</taxon>
    </lineage>
</organism>
<keyword evidence="1" id="KW-1133">Transmembrane helix</keyword>
<evidence type="ECO:0000313" key="2">
    <source>
        <dbReference type="EMBL" id="GMA91528.1"/>
    </source>
</evidence>
<evidence type="ECO:0000256" key="1">
    <source>
        <dbReference type="SAM" id="Phobius"/>
    </source>
</evidence>
<comment type="caution">
    <text evidence="2">The sequence shown here is derived from an EMBL/GenBank/DDBJ whole genome shotgun (WGS) entry which is preliminary data.</text>
</comment>
<proteinExistence type="predicted"/>
<protein>
    <submittedName>
        <fullName evidence="2">Uncharacterized protein</fullName>
    </submittedName>
</protein>
<dbReference type="RefSeq" id="WP_284299926.1">
    <property type="nucleotide sequence ID" value="NZ_BSVA01000001.1"/>
</dbReference>
<name>A0ABQ6JTA4_9MICO</name>
<sequence>MTKPASRAPIASELRALRLLTAMIAVTTLAAAVAAGFATGLPNAVSAPPAYRAALVAVIAVPLVAGACAPGRGSGCCGR</sequence>
<keyword evidence="3" id="KW-1185">Reference proteome</keyword>
<keyword evidence="1" id="KW-0812">Transmembrane</keyword>
<gene>
    <name evidence="2" type="ORF">GCM10025869_20570</name>
</gene>
<feature type="transmembrane region" description="Helical" evidence="1">
    <location>
        <begin position="50"/>
        <end position="69"/>
    </location>
</feature>